<dbReference type="Pfam" id="PF01208">
    <property type="entry name" value="URO-D"/>
    <property type="match status" value="1"/>
</dbReference>
<dbReference type="GO" id="GO:0006779">
    <property type="term" value="P:porphyrin-containing compound biosynthetic process"/>
    <property type="evidence" value="ECO:0007669"/>
    <property type="project" value="InterPro"/>
</dbReference>
<dbReference type="AlphaFoldDB" id="A0A4R3VI32"/>
<name>A0A4R3VI32_9BURK</name>
<evidence type="ECO:0000313" key="3">
    <source>
        <dbReference type="Proteomes" id="UP000294692"/>
    </source>
</evidence>
<dbReference type="RefSeq" id="WP_165972447.1">
    <property type="nucleotide sequence ID" value="NZ_JBHRVM010000001.1"/>
</dbReference>
<dbReference type="PANTHER" id="PTHR47099">
    <property type="entry name" value="METHYLCOBAMIDE:COM METHYLTRANSFERASE MTBA"/>
    <property type="match status" value="1"/>
</dbReference>
<organism evidence="2 3">
    <name type="scientific">Paracandidimonas soli</name>
    <dbReference type="NCBI Taxonomy" id="1917182"/>
    <lineage>
        <taxon>Bacteria</taxon>
        <taxon>Pseudomonadati</taxon>
        <taxon>Pseudomonadota</taxon>
        <taxon>Betaproteobacteria</taxon>
        <taxon>Burkholderiales</taxon>
        <taxon>Alcaligenaceae</taxon>
        <taxon>Paracandidimonas</taxon>
    </lineage>
</organism>
<dbReference type="GO" id="GO:0004853">
    <property type="term" value="F:uroporphyrinogen decarboxylase activity"/>
    <property type="evidence" value="ECO:0007669"/>
    <property type="project" value="InterPro"/>
</dbReference>
<dbReference type="InterPro" id="IPR052024">
    <property type="entry name" value="Methanogen_methyltrans"/>
</dbReference>
<gene>
    <name evidence="2" type="ORF">EV686_10149</name>
</gene>
<accession>A0A4R3VI32</accession>
<dbReference type="InterPro" id="IPR038071">
    <property type="entry name" value="UROD/MetE-like_sf"/>
</dbReference>
<protein>
    <submittedName>
        <fullName evidence="2">Uroporphyrinogen decarboxylase</fullName>
    </submittedName>
</protein>
<keyword evidence="3" id="KW-1185">Reference proteome</keyword>
<evidence type="ECO:0000259" key="1">
    <source>
        <dbReference type="Pfam" id="PF01208"/>
    </source>
</evidence>
<dbReference type="Proteomes" id="UP000294692">
    <property type="component" value="Unassembled WGS sequence"/>
</dbReference>
<dbReference type="PANTHER" id="PTHR47099:SF1">
    <property type="entry name" value="METHYLCOBAMIDE:COM METHYLTRANSFERASE MTBA"/>
    <property type="match status" value="1"/>
</dbReference>
<sequence length="330" mass="36503">MNKRERVMAAIKGQPVDRVPFSMWLHDFTREYSAQALSQETLRLYRAYDWDFLKPQSRPYCFNELWGQEFVSNERAQFPIVTRYGVQRAEDIADLPAVDASVGALAEQLEAYQQVRSAVGPDVPIVATIFAPLMVAGFMAENGPAEMRRLMSEAPEKLERGLQTIADALAQHTRRCIEGGMDGIFYATTAATCAQMTPEQFERFQTPFDLQVLEAAQGAPFNIVHMCGDGILADQFVKYPVDVFSWATSPGNPSLMEMHNKTGRAVLGGLPGKPAFGNMTPSEIQAHARRSLDEMGGRYHLLGPDCSVNPGVDPALLAAVNEVDLTVRRS</sequence>
<dbReference type="InterPro" id="IPR000257">
    <property type="entry name" value="Uroporphyrinogen_deCOase"/>
</dbReference>
<proteinExistence type="predicted"/>
<reference evidence="2 3" key="1">
    <citation type="submission" date="2019-03" db="EMBL/GenBank/DDBJ databases">
        <title>Genomic Encyclopedia of Type Strains, Phase IV (KMG-IV): sequencing the most valuable type-strain genomes for metagenomic binning, comparative biology and taxonomic classification.</title>
        <authorList>
            <person name="Goeker M."/>
        </authorList>
    </citation>
    <scope>NUCLEOTIDE SEQUENCE [LARGE SCALE GENOMIC DNA]</scope>
    <source>
        <strain evidence="2 3">DSM 100048</strain>
    </source>
</reference>
<evidence type="ECO:0000313" key="2">
    <source>
        <dbReference type="EMBL" id="TCV02595.1"/>
    </source>
</evidence>
<comment type="caution">
    <text evidence="2">The sequence shown here is derived from an EMBL/GenBank/DDBJ whole genome shotgun (WGS) entry which is preliminary data.</text>
</comment>
<dbReference type="SUPFAM" id="SSF51726">
    <property type="entry name" value="UROD/MetE-like"/>
    <property type="match status" value="1"/>
</dbReference>
<feature type="domain" description="Uroporphyrinogen decarboxylase (URO-D)" evidence="1">
    <location>
        <begin position="3"/>
        <end position="320"/>
    </location>
</feature>
<dbReference type="Gene3D" id="3.20.20.210">
    <property type="match status" value="1"/>
</dbReference>
<dbReference type="EMBL" id="SMBX01000001">
    <property type="protein sequence ID" value="TCV02595.1"/>
    <property type="molecule type" value="Genomic_DNA"/>
</dbReference>